<protein>
    <submittedName>
        <fullName evidence="3">PPOX class F420-dependent enzyme</fullName>
    </submittedName>
</protein>
<evidence type="ECO:0000256" key="1">
    <source>
        <dbReference type="ARBA" id="ARBA00023002"/>
    </source>
</evidence>
<keyword evidence="4" id="KW-1185">Reference proteome</keyword>
<keyword evidence="1" id="KW-0560">Oxidoreductase</keyword>
<organism evidence="3 4">
    <name type="scientific">Promicromonospora soli</name>
    <dbReference type="NCBI Taxonomy" id="2035533"/>
    <lineage>
        <taxon>Bacteria</taxon>
        <taxon>Bacillati</taxon>
        <taxon>Actinomycetota</taxon>
        <taxon>Actinomycetes</taxon>
        <taxon>Micrococcales</taxon>
        <taxon>Promicromonosporaceae</taxon>
        <taxon>Promicromonospora</taxon>
    </lineage>
</organism>
<gene>
    <name evidence="3" type="ORF">GCM10017772_02270</name>
</gene>
<dbReference type="NCBIfam" id="TIGR03618">
    <property type="entry name" value="Rv1155_F420"/>
    <property type="match status" value="1"/>
</dbReference>
<proteinExistence type="predicted"/>
<dbReference type="Proteomes" id="UP000627369">
    <property type="component" value="Unassembled WGS sequence"/>
</dbReference>
<sequence>MFSGMSATDIIPAHLIPLLEAPNYAFLGTIRPDDTVQVNPMWFDFDGETLRFTHTTYRAKYRNLQHNPSMSLAILDDKNVFSYVEVRGKLIEVIPDPTGEFYVHLGKRYGNPDQQAPADSADRVILVMSIEHYTAQ</sequence>
<dbReference type="InterPro" id="IPR019920">
    <property type="entry name" value="F420-binding_dom_put"/>
</dbReference>
<dbReference type="AlphaFoldDB" id="A0A919FH48"/>
<accession>A0A919FH48</accession>
<dbReference type="PANTHER" id="PTHR35176">
    <property type="entry name" value="HEME OXYGENASE HI_0854-RELATED"/>
    <property type="match status" value="1"/>
</dbReference>
<dbReference type="Pfam" id="PF01243">
    <property type="entry name" value="PNPOx_N"/>
    <property type="match status" value="1"/>
</dbReference>
<dbReference type="InterPro" id="IPR012349">
    <property type="entry name" value="Split_barrel_FMN-bd"/>
</dbReference>
<reference evidence="3" key="2">
    <citation type="submission" date="2020-09" db="EMBL/GenBank/DDBJ databases">
        <authorList>
            <person name="Sun Q."/>
            <person name="Zhou Y."/>
        </authorList>
    </citation>
    <scope>NUCLEOTIDE SEQUENCE</scope>
    <source>
        <strain evidence="3">CGMCC 4.7398</strain>
    </source>
</reference>
<dbReference type="GO" id="GO:0016627">
    <property type="term" value="F:oxidoreductase activity, acting on the CH-CH group of donors"/>
    <property type="evidence" value="ECO:0007669"/>
    <property type="project" value="TreeGrafter"/>
</dbReference>
<dbReference type="GO" id="GO:0005829">
    <property type="term" value="C:cytosol"/>
    <property type="evidence" value="ECO:0007669"/>
    <property type="project" value="TreeGrafter"/>
</dbReference>
<feature type="domain" description="Pyridoxamine 5'-phosphate oxidase N-terminal" evidence="2">
    <location>
        <begin position="17"/>
        <end position="133"/>
    </location>
</feature>
<dbReference type="EMBL" id="BNAS01000001">
    <property type="protein sequence ID" value="GHH64951.1"/>
    <property type="molecule type" value="Genomic_DNA"/>
</dbReference>
<reference evidence="3" key="1">
    <citation type="journal article" date="2014" name="Int. J. Syst. Evol. Microbiol.">
        <title>Complete genome sequence of Corynebacterium casei LMG S-19264T (=DSM 44701T), isolated from a smear-ripened cheese.</title>
        <authorList>
            <consortium name="US DOE Joint Genome Institute (JGI-PGF)"/>
            <person name="Walter F."/>
            <person name="Albersmeier A."/>
            <person name="Kalinowski J."/>
            <person name="Ruckert C."/>
        </authorList>
    </citation>
    <scope>NUCLEOTIDE SEQUENCE</scope>
    <source>
        <strain evidence="3">CGMCC 4.7398</strain>
    </source>
</reference>
<evidence type="ECO:0000313" key="3">
    <source>
        <dbReference type="EMBL" id="GHH64951.1"/>
    </source>
</evidence>
<comment type="caution">
    <text evidence="3">The sequence shown here is derived from an EMBL/GenBank/DDBJ whole genome shotgun (WGS) entry which is preliminary data.</text>
</comment>
<name>A0A919FH48_9MICO</name>
<dbReference type="InterPro" id="IPR052019">
    <property type="entry name" value="F420H2_bilvrd_red/Heme_oxyg"/>
</dbReference>
<dbReference type="InterPro" id="IPR011576">
    <property type="entry name" value="Pyridox_Oxase_N"/>
</dbReference>
<dbReference type="SUPFAM" id="SSF50475">
    <property type="entry name" value="FMN-binding split barrel"/>
    <property type="match status" value="1"/>
</dbReference>
<dbReference type="Gene3D" id="2.30.110.10">
    <property type="entry name" value="Electron Transport, Fmn-binding Protein, Chain A"/>
    <property type="match status" value="1"/>
</dbReference>
<evidence type="ECO:0000259" key="2">
    <source>
        <dbReference type="Pfam" id="PF01243"/>
    </source>
</evidence>
<evidence type="ECO:0000313" key="4">
    <source>
        <dbReference type="Proteomes" id="UP000627369"/>
    </source>
</evidence>
<dbReference type="GO" id="GO:0070967">
    <property type="term" value="F:coenzyme F420 binding"/>
    <property type="evidence" value="ECO:0007669"/>
    <property type="project" value="TreeGrafter"/>
</dbReference>
<dbReference type="PANTHER" id="PTHR35176:SF6">
    <property type="entry name" value="HEME OXYGENASE HI_0854-RELATED"/>
    <property type="match status" value="1"/>
</dbReference>